<protein>
    <submittedName>
        <fullName evidence="1">Uncharacterized protein</fullName>
    </submittedName>
</protein>
<sequence>MSFRYFLLHIARDNEVRTEILSQELALNCQMWTQLKCGLV</sequence>
<dbReference type="AlphaFoldDB" id="A0A0E9QII8"/>
<reference evidence="1" key="1">
    <citation type="submission" date="2014-11" db="EMBL/GenBank/DDBJ databases">
        <authorList>
            <person name="Amaro Gonzalez C."/>
        </authorList>
    </citation>
    <scope>NUCLEOTIDE SEQUENCE</scope>
</reference>
<reference evidence="1" key="2">
    <citation type="journal article" date="2015" name="Fish Shellfish Immunol.">
        <title>Early steps in the European eel (Anguilla anguilla)-Vibrio vulnificus interaction in the gills: Role of the RtxA13 toxin.</title>
        <authorList>
            <person name="Callol A."/>
            <person name="Pajuelo D."/>
            <person name="Ebbesson L."/>
            <person name="Teles M."/>
            <person name="MacKenzie S."/>
            <person name="Amaro C."/>
        </authorList>
    </citation>
    <scope>NUCLEOTIDE SEQUENCE</scope>
</reference>
<organism evidence="1">
    <name type="scientific">Anguilla anguilla</name>
    <name type="common">European freshwater eel</name>
    <name type="synonym">Muraena anguilla</name>
    <dbReference type="NCBI Taxonomy" id="7936"/>
    <lineage>
        <taxon>Eukaryota</taxon>
        <taxon>Metazoa</taxon>
        <taxon>Chordata</taxon>
        <taxon>Craniata</taxon>
        <taxon>Vertebrata</taxon>
        <taxon>Euteleostomi</taxon>
        <taxon>Actinopterygii</taxon>
        <taxon>Neopterygii</taxon>
        <taxon>Teleostei</taxon>
        <taxon>Anguilliformes</taxon>
        <taxon>Anguillidae</taxon>
        <taxon>Anguilla</taxon>
    </lineage>
</organism>
<evidence type="ECO:0000313" key="1">
    <source>
        <dbReference type="EMBL" id="JAH16604.1"/>
    </source>
</evidence>
<name>A0A0E9QII8_ANGAN</name>
<proteinExistence type="predicted"/>
<accession>A0A0E9QII8</accession>
<dbReference type="EMBL" id="GBXM01091973">
    <property type="protein sequence ID" value="JAH16604.1"/>
    <property type="molecule type" value="Transcribed_RNA"/>
</dbReference>